<reference evidence="1" key="2">
    <citation type="submission" date="2020-09" db="EMBL/GenBank/DDBJ databases">
        <authorList>
            <person name="Sun Q."/>
            <person name="Kim S."/>
        </authorList>
    </citation>
    <scope>NUCLEOTIDE SEQUENCE</scope>
    <source>
        <strain evidence="1">KCTC 42590</strain>
    </source>
</reference>
<dbReference type="AlphaFoldDB" id="A0A919AU19"/>
<evidence type="ECO:0000313" key="2">
    <source>
        <dbReference type="Proteomes" id="UP000630923"/>
    </source>
</evidence>
<gene>
    <name evidence="1" type="ORF">GCM10017044_16680</name>
</gene>
<dbReference type="Proteomes" id="UP000630923">
    <property type="component" value="Unassembled WGS sequence"/>
</dbReference>
<name>A0A919AU19_9PROT</name>
<dbReference type="Gene3D" id="3.20.20.140">
    <property type="entry name" value="Metal-dependent hydrolases"/>
    <property type="match status" value="1"/>
</dbReference>
<dbReference type="RefSeq" id="WP_191251901.1">
    <property type="nucleotide sequence ID" value="NZ_BNCI01000002.1"/>
</dbReference>
<sequence length="395" mass="43906">MKLVKWILGLVVLAGVFAVTYGHHLMDRRLNASIDHEDFVILDKARSLHQGLTIMDWHSDTLLWERDFLDENSYGHVDLPRMQQGNIGLMMLTTVTKSPDGQNYVENEGDSDRLTSLHMMQMWPMRTWNSLFERAIYQAEKLDRYVDKSNGQMIWIKTQEDLLRVLAEREVARASGKTPPTGFLLGAEGAHPLEGKIENLDKMIDAGYSMIGLTHFFDNELGGSLHGTSKAGLTDFGREVVQALNEKEIIIDMAHASEKVAWEVLANTDRPFVVSHTGIKGACDSPRNYPDDLMKAIADRGGLIAIGYWDAAICEPTPTGIAKTVKYAVELLGEDHVALGSDWDGSIQTTVSSNEMVAITSALMEAGLTDTQIRKVMGGNSVEFLRKWLPSKTPS</sequence>
<dbReference type="InterPro" id="IPR008257">
    <property type="entry name" value="Pept_M19"/>
</dbReference>
<comment type="caution">
    <text evidence="1">The sequence shown here is derived from an EMBL/GenBank/DDBJ whole genome shotgun (WGS) entry which is preliminary data.</text>
</comment>
<keyword evidence="2" id="KW-1185">Reference proteome</keyword>
<organism evidence="1 2">
    <name type="scientific">Kordiimonas sediminis</name>
    <dbReference type="NCBI Taxonomy" id="1735581"/>
    <lineage>
        <taxon>Bacteria</taxon>
        <taxon>Pseudomonadati</taxon>
        <taxon>Pseudomonadota</taxon>
        <taxon>Alphaproteobacteria</taxon>
        <taxon>Kordiimonadales</taxon>
        <taxon>Kordiimonadaceae</taxon>
        <taxon>Kordiimonas</taxon>
    </lineage>
</organism>
<dbReference type="PANTHER" id="PTHR10443">
    <property type="entry name" value="MICROSOMAL DIPEPTIDASE"/>
    <property type="match status" value="1"/>
</dbReference>
<accession>A0A919AU19</accession>
<dbReference type="GO" id="GO:0070573">
    <property type="term" value="F:metallodipeptidase activity"/>
    <property type="evidence" value="ECO:0007669"/>
    <property type="project" value="InterPro"/>
</dbReference>
<protein>
    <submittedName>
        <fullName evidence="1">Dipeptidase</fullName>
    </submittedName>
</protein>
<dbReference type="Pfam" id="PF01244">
    <property type="entry name" value="Peptidase_M19"/>
    <property type="match status" value="1"/>
</dbReference>
<dbReference type="InterPro" id="IPR032466">
    <property type="entry name" value="Metal_Hydrolase"/>
</dbReference>
<dbReference type="CDD" id="cd01301">
    <property type="entry name" value="rDP_like"/>
    <property type="match status" value="1"/>
</dbReference>
<dbReference type="GO" id="GO:0006508">
    <property type="term" value="P:proteolysis"/>
    <property type="evidence" value="ECO:0007669"/>
    <property type="project" value="InterPro"/>
</dbReference>
<dbReference type="EMBL" id="BNCI01000002">
    <property type="protein sequence ID" value="GHF22949.1"/>
    <property type="molecule type" value="Genomic_DNA"/>
</dbReference>
<evidence type="ECO:0000313" key="1">
    <source>
        <dbReference type="EMBL" id="GHF22949.1"/>
    </source>
</evidence>
<dbReference type="SUPFAM" id="SSF51556">
    <property type="entry name" value="Metallo-dependent hydrolases"/>
    <property type="match status" value="1"/>
</dbReference>
<proteinExistence type="predicted"/>
<dbReference type="PANTHER" id="PTHR10443:SF12">
    <property type="entry name" value="DIPEPTIDASE"/>
    <property type="match status" value="1"/>
</dbReference>
<reference evidence="1" key="1">
    <citation type="journal article" date="2014" name="Int. J. Syst. Evol. Microbiol.">
        <title>Complete genome sequence of Corynebacterium casei LMG S-19264T (=DSM 44701T), isolated from a smear-ripened cheese.</title>
        <authorList>
            <consortium name="US DOE Joint Genome Institute (JGI-PGF)"/>
            <person name="Walter F."/>
            <person name="Albersmeier A."/>
            <person name="Kalinowski J."/>
            <person name="Ruckert C."/>
        </authorList>
    </citation>
    <scope>NUCLEOTIDE SEQUENCE</scope>
    <source>
        <strain evidence="1">KCTC 42590</strain>
    </source>
</reference>
<dbReference type="PROSITE" id="PS51365">
    <property type="entry name" value="RENAL_DIPEPTIDASE_2"/>
    <property type="match status" value="1"/>
</dbReference>